<evidence type="ECO:0000256" key="3">
    <source>
        <dbReference type="ARBA" id="ARBA00022900"/>
    </source>
</evidence>
<organism evidence="4 5">
    <name type="scientific">Lolium multiflorum</name>
    <name type="common">Italian ryegrass</name>
    <name type="synonym">Lolium perenne subsp. multiflorum</name>
    <dbReference type="NCBI Taxonomy" id="4521"/>
    <lineage>
        <taxon>Eukaryota</taxon>
        <taxon>Viridiplantae</taxon>
        <taxon>Streptophyta</taxon>
        <taxon>Embryophyta</taxon>
        <taxon>Tracheophyta</taxon>
        <taxon>Spermatophyta</taxon>
        <taxon>Magnoliopsida</taxon>
        <taxon>Liliopsida</taxon>
        <taxon>Poales</taxon>
        <taxon>Poaceae</taxon>
        <taxon>BOP clade</taxon>
        <taxon>Pooideae</taxon>
        <taxon>Poodae</taxon>
        <taxon>Poeae</taxon>
        <taxon>Poeae Chloroplast Group 2 (Poeae type)</taxon>
        <taxon>Loliodinae</taxon>
        <taxon>Loliinae</taxon>
        <taxon>Lolium</taxon>
    </lineage>
</organism>
<dbReference type="AlphaFoldDB" id="A0AAD8X6W5"/>
<proteinExistence type="inferred from homology"/>
<keyword evidence="5" id="KW-1185">Reference proteome</keyword>
<name>A0AAD8X6W5_LOLMU</name>
<evidence type="ECO:0000256" key="2">
    <source>
        <dbReference type="ARBA" id="ARBA00022690"/>
    </source>
</evidence>
<keyword evidence="2" id="KW-0646">Protease inhibitor</keyword>
<dbReference type="GO" id="GO:0009611">
    <property type="term" value="P:response to wounding"/>
    <property type="evidence" value="ECO:0007669"/>
    <property type="project" value="InterPro"/>
</dbReference>
<dbReference type="PANTHER" id="PTHR33091:SF98">
    <property type="entry name" value="SUBTILISIN INHIBITOR 1"/>
    <property type="match status" value="1"/>
</dbReference>
<dbReference type="GO" id="GO:0004867">
    <property type="term" value="F:serine-type endopeptidase inhibitor activity"/>
    <property type="evidence" value="ECO:0007669"/>
    <property type="project" value="UniProtKB-KW"/>
</dbReference>
<dbReference type="Gene3D" id="3.30.10.10">
    <property type="entry name" value="Trypsin Inhibitor V, subunit A"/>
    <property type="match status" value="1"/>
</dbReference>
<dbReference type="Proteomes" id="UP001231189">
    <property type="component" value="Unassembled WGS sequence"/>
</dbReference>
<comment type="similarity">
    <text evidence="1">Belongs to the protease inhibitor I13 (potato type I serine protease inhibitor) family.</text>
</comment>
<protein>
    <submittedName>
        <fullName evidence="4">Uncharacterized protein</fullName>
    </submittedName>
</protein>
<gene>
    <name evidence="4" type="ORF">QYE76_015970</name>
</gene>
<keyword evidence="3" id="KW-0722">Serine protease inhibitor</keyword>
<dbReference type="PANTHER" id="PTHR33091">
    <property type="entry name" value="PROTEIN, PUTATIVE, EXPRESSED-RELATED"/>
    <property type="match status" value="1"/>
</dbReference>
<comment type="caution">
    <text evidence="4">The sequence shown here is derived from an EMBL/GenBank/DDBJ whole genome shotgun (WGS) entry which is preliminary data.</text>
</comment>
<accession>A0AAD8X6W5</accession>
<dbReference type="InterPro" id="IPR000864">
    <property type="entry name" value="Prot_inh_pot1"/>
</dbReference>
<evidence type="ECO:0000313" key="4">
    <source>
        <dbReference type="EMBL" id="KAK1699273.1"/>
    </source>
</evidence>
<dbReference type="EMBL" id="JAUUTY010000001">
    <property type="protein sequence ID" value="KAK1699273.1"/>
    <property type="molecule type" value="Genomic_DNA"/>
</dbReference>
<evidence type="ECO:0000313" key="5">
    <source>
        <dbReference type="Proteomes" id="UP001231189"/>
    </source>
</evidence>
<reference evidence="4" key="1">
    <citation type="submission" date="2023-07" db="EMBL/GenBank/DDBJ databases">
        <title>A chromosome-level genome assembly of Lolium multiflorum.</title>
        <authorList>
            <person name="Chen Y."/>
            <person name="Copetti D."/>
            <person name="Kolliker R."/>
            <person name="Studer B."/>
        </authorList>
    </citation>
    <scope>NUCLEOTIDE SEQUENCE</scope>
    <source>
        <strain evidence="4">02402/16</strain>
        <tissue evidence="4">Leaf</tissue>
    </source>
</reference>
<dbReference type="Pfam" id="PF00280">
    <property type="entry name" value="potato_inhibit"/>
    <property type="match status" value="1"/>
</dbReference>
<dbReference type="InterPro" id="IPR036354">
    <property type="entry name" value="Prot_inh_pot1_sf"/>
</dbReference>
<sequence>MGATFSSVVEAWTTRATGVQVPRAAPAGCDEKEPVSSNVVDAAQVQAPRAAPDGDEKTSWPELVGSNEFDAAQAILQDRHDVRVEYYDCGKNAPPTDFDPNRVALFSNSRFCVVTVPKVG</sequence>
<dbReference type="SUPFAM" id="SSF54654">
    <property type="entry name" value="CI-2 family of serine protease inhibitors"/>
    <property type="match status" value="1"/>
</dbReference>
<evidence type="ECO:0000256" key="1">
    <source>
        <dbReference type="ARBA" id="ARBA00008210"/>
    </source>
</evidence>